<dbReference type="PANTHER" id="PTHR43861">
    <property type="entry name" value="TRANS-ACONITATE 2-METHYLTRANSFERASE-RELATED"/>
    <property type="match status" value="1"/>
</dbReference>
<keyword evidence="4" id="KW-1185">Reference proteome</keyword>
<keyword evidence="3" id="KW-0489">Methyltransferase</keyword>
<evidence type="ECO:0000256" key="1">
    <source>
        <dbReference type="SAM" id="MobiDB-lite"/>
    </source>
</evidence>
<dbReference type="Gene3D" id="3.40.50.150">
    <property type="entry name" value="Vaccinia Virus protein VP39"/>
    <property type="match status" value="1"/>
</dbReference>
<dbReference type="RefSeq" id="WP_114406769.1">
    <property type="nucleotide sequence ID" value="NZ_QOWE01000011.1"/>
</dbReference>
<dbReference type="GO" id="GO:0008168">
    <property type="term" value="F:methyltransferase activity"/>
    <property type="evidence" value="ECO:0007669"/>
    <property type="project" value="UniProtKB-KW"/>
</dbReference>
<dbReference type="InterPro" id="IPR025714">
    <property type="entry name" value="Methyltranfer_dom"/>
</dbReference>
<sequence>MSNQTATSRAEMPKAANPVLDRRTVENANRNLLKHLKPGLSVLDVGCGSGAITRGMAERVGPQGRVVGIDPSETLLLQARQQSGELPQLKFQTADVYDFETAEQFDLVTCARVLQWLARPEEALARMAKWVKPGGVLAVLDYNHEKVEWMPEPPETMKKFYGAFLKWRQEAGFDNAIADHLKDQFLRIGFEKITIEPQFEISQKSEPTFVETSRIWSEVAHLRGPQLVKDGYISEEDRTAAIEDYNRWIATTGESMQLYLLAVEGQKNG</sequence>
<comment type="caution">
    <text evidence="3">The sequence shown here is derived from an EMBL/GenBank/DDBJ whole genome shotgun (WGS) entry which is preliminary data.</text>
</comment>
<feature type="region of interest" description="Disordered" evidence="1">
    <location>
        <begin position="1"/>
        <end position="23"/>
    </location>
</feature>
<dbReference type="SUPFAM" id="SSF53335">
    <property type="entry name" value="S-adenosyl-L-methionine-dependent methyltransferases"/>
    <property type="match status" value="1"/>
</dbReference>
<protein>
    <submittedName>
        <fullName evidence="3">Methyltransferase domain-containing protein</fullName>
    </submittedName>
</protein>
<dbReference type="InterPro" id="IPR029063">
    <property type="entry name" value="SAM-dependent_MTases_sf"/>
</dbReference>
<dbReference type="OrthoDB" id="9789123at2"/>
<dbReference type="AlphaFoldDB" id="A0A368JM30"/>
<dbReference type="GO" id="GO:0032259">
    <property type="term" value="P:methylation"/>
    <property type="evidence" value="ECO:0007669"/>
    <property type="project" value="UniProtKB-KW"/>
</dbReference>
<name>A0A368JM30_9BACT</name>
<evidence type="ECO:0000259" key="2">
    <source>
        <dbReference type="Pfam" id="PF13847"/>
    </source>
</evidence>
<evidence type="ECO:0000313" key="3">
    <source>
        <dbReference type="EMBL" id="RCR68718.1"/>
    </source>
</evidence>
<reference evidence="3 4" key="1">
    <citation type="submission" date="2018-07" db="EMBL/GenBank/DDBJ databases">
        <title>Genome analysis of Larkinella rosea.</title>
        <authorList>
            <person name="Zhou Z."/>
            <person name="Wang G."/>
        </authorList>
    </citation>
    <scope>NUCLEOTIDE SEQUENCE [LARGE SCALE GENOMIC DNA]</scope>
    <source>
        <strain evidence="4">zzj9</strain>
    </source>
</reference>
<accession>A0A368JM30</accession>
<feature type="domain" description="Methyltransferase" evidence="2">
    <location>
        <begin position="37"/>
        <end position="146"/>
    </location>
</feature>
<gene>
    <name evidence="3" type="ORF">DUE52_14645</name>
</gene>
<dbReference type="Proteomes" id="UP000253383">
    <property type="component" value="Unassembled WGS sequence"/>
</dbReference>
<organism evidence="3 4">
    <name type="scientific">Larkinella punicea</name>
    <dbReference type="NCBI Taxonomy" id="2315727"/>
    <lineage>
        <taxon>Bacteria</taxon>
        <taxon>Pseudomonadati</taxon>
        <taxon>Bacteroidota</taxon>
        <taxon>Cytophagia</taxon>
        <taxon>Cytophagales</taxon>
        <taxon>Spirosomataceae</taxon>
        <taxon>Larkinella</taxon>
    </lineage>
</organism>
<dbReference type="Pfam" id="PF13847">
    <property type="entry name" value="Methyltransf_31"/>
    <property type="match status" value="1"/>
</dbReference>
<evidence type="ECO:0000313" key="4">
    <source>
        <dbReference type="Proteomes" id="UP000253383"/>
    </source>
</evidence>
<dbReference type="CDD" id="cd02440">
    <property type="entry name" value="AdoMet_MTases"/>
    <property type="match status" value="1"/>
</dbReference>
<keyword evidence="3" id="KW-0808">Transferase</keyword>
<proteinExistence type="predicted"/>
<dbReference type="EMBL" id="QOWE01000011">
    <property type="protein sequence ID" value="RCR68718.1"/>
    <property type="molecule type" value="Genomic_DNA"/>
</dbReference>